<reference evidence="12" key="2">
    <citation type="submission" date="2025-08" db="UniProtKB">
        <authorList>
            <consortium name="Ensembl"/>
        </authorList>
    </citation>
    <scope>IDENTIFICATION</scope>
</reference>
<organism evidence="12 13">
    <name type="scientific">Sarcophilus harrisii</name>
    <name type="common">Tasmanian devil</name>
    <name type="synonym">Sarcophilus laniarius</name>
    <dbReference type="NCBI Taxonomy" id="9305"/>
    <lineage>
        <taxon>Eukaryota</taxon>
        <taxon>Metazoa</taxon>
        <taxon>Chordata</taxon>
        <taxon>Craniata</taxon>
        <taxon>Vertebrata</taxon>
        <taxon>Euteleostomi</taxon>
        <taxon>Mammalia</taxon>
        <taxon>Metatheria</taxon>
        <taxon>Dasyuromorphia</taxon>
        <taxon>Dasyuridae</taxon>
        <taxon>Sarcophilus</taxon>
    </lineage>
</organism>
<proteinExistence type="inferred from homology"/>
<keyword evidence="4 9" id="KW-0808">Transferase</keyword>
<evidence type="ECO:0000313" key="12">
    <source>
        <dbReference type="Ensembl" id="ENSSHAP00000034834.1"/>
    </source>
</evidence>
<dbReference type="GeneTree" id="ENSGT00940000154578"/>
<evidence type="ECO:0000313" key="13">
    <source>
        <dbReference type="Proteomes" id="UP000007648"/>
    </source>
</evidence>
<reference evidence="12 13" key="1">
    <citation type="journal article" date="2011" name="Proc. Natl. Acad. Sci. U.S.A.">
        <title>Genetic diversity and population structure of the endangered marsupial Sarcophilus harrisii (Tasmanian devil).</title>
        <authorList>
            <person name="Miller W."/>
            <person name="Hayes V.M."/>
            <person name="Ratan A."/>
            <person name="Petersen D.C."/>
            <person name="Wittekindt N.E."/>
            <person name="Miller J."/>
            <person name="Walenz B."/>
            <person name="Knight J."/>
            <person name="Qi J."/>
            <person name="Zhao F."/>
            <person name="Wang Q."/>
            <person name="Bedoya-Reina O.C."/>
            <person name="Katiyar N."/>
            <person name="Tomsho L.P."/>
            <person name="Kasson L.M."/>
            <person name="Hardie R.A."/>
            <person name="Woodbridge P."/>
            <person name="Tindall E.A."/>
            <person name="Bertelsen M.F."/>
            <person name="Dixon D."/>
            <person name="Pyecroft S."/>
            <person name="Helgen K.M."/>
            <person name="Lesk A.M."/>
            <person name="Pringle T.H."/>
            <person name="Patterson N."/>
            <person name="Zhang Y."/>
            <person name="Kreiss A."/>
            <person name="Woods G.M."/>
            <person name="Jones M.E."/>
            <person name="Schuster S.C."/>
        </authorList>
    </citation>
    <scope>NUCLEOTIDE SEQUENCE [LARGE SCALE GENOMIC DNA]</scope>
</reference>
<evidence type="ECO:0000256" key="5">
    <source>
        <dbReference type="ARBA" id="ARBA00022723"/>
    </source>
</evidence>
<dbReference type="InterPro" id="IPR017907">
    <property type="entry name" value="Znf_RING_CS"/>
</dbReference>
<evidence type="ECO:0000256" key="2">
    <source>
        <dbReference type="ARBA" id="ARBA00004906"/>
    </source>
</evidence>
<comment type="similarity">
    <text evidence="3 9">Belongs to the Deltex family.</text>
</comment>
<evidence type="ECO:0000256" key="3">
    <source>
        <dbReference type="ARBA" id="ARBA00009413"/>
    </source>
</evidence>
<feature type="compositionally biased region" description="Polar residues" evidence="10">
    <location>
        <begin position="123"/>
        <end position="138"/>
    </location>
</feature>
<evidence type="ECO:0000256" key="7">
    <source>
        <dbReference type="ARBA" id="ARBA00022833"/>
    </source>
</evidence>
<keyword evidence="6 8" id="KW-0863">Zinc-finger</keyword>
<dbReference type="Proteomes" id="UP000007648">
    <property type="component" value="Unassembled WGS sequence"/>
</dbReference>
<sequence>MGVFPSRAQRTNITTPTLQLMSSYSALMATGSTSHSPLYRVLVRVSENCPRMERKLQKYFQNPWKSGGGKCKVKAGPTEGTFWVEFYKRQAKEGVIAKRDHSVVINDTSHVDVFIELSENPEENNTLEISQPSPQTQPLPEEVPCEKQPEERGASNSSNCFIQKAFLHVEAQLNFNLSKEQREKITNLCPNIKIEGGHDIPEKVIGDYEDIGKIYHFLNESVLGNEQKEDFPHSAAAREIENVVPNDCDNPIHSNPKHSAEEESDLITISSHLYEYFKCFFAETLARIESEFQVRIISTFVYPTGNVCLDFEPAKSGDRKAAQEAFTRTFQREMQNVTHQDVHFTDNKLALDVQKTLTDMFQNMYVKAEGKVLILLGNPRDILGAQHFIETNFSRKQPEEMMASQNMMKNGIEVDTIQLRLLHPEVREIEKKYDTAMELMNNPQTQKTLVVFTPKDKGIDLSAHAYEDFVDIFQMLLPQIAKEVVNLKSLVQERKCWPEKPFFEDFERKHPHVNLEWNGQELTLAGLPKYLAEAVEYVKRYFSIESPPQQRQWPTLSLGRNWNRDSKSPLDKIVDDFRMALPPFKGLPSWWDLGKEEEEECVICMESIHQKEVLPKCKHAFCGPCIREAMKHKPVCPVCQTSYGIVKGNQPDGTMTTSYRDSSLPGYNSYGTIVIHYDMRGGIQTEEHPNPGKRYEGTRRVAYLPNNEEGRQVLHLLRRAFDQKLIFTVGQSRTSGVKDVITWNDIHHKTLQFGGPENFGYPDPSYLQRVKLELKAKGIE</sequence>
<dbReference type="InterPro" id="IPR048409">
    <property type="entry name" value="DTX3L_KH-like"/>
</dbReference>
<dbReference type="InterPro" id="IPR039396">
    <property type="entry name" value="Deltex_C"/>
</dbReference>
<dbReference type="Pfam" id="PF21717">
    <property type="entry name" value="DTX3L_a-b"/>
    <property type="match status" value="1"/>
</dbReference>
<dbReference type="GO" id="GO:0016567">
    <property type="term" value="P:protein ubiquitination"/>
    <property type="evidence" value="ECO:0007669"/>
    <property type="project" value="UniProtKB-UniRule"/>
</dbReference>
<evidence type="ECO:0000256" key="6">
    <source>
        <dbReference type="ARBA" id="ARBA00022771"/>
    </source>
</evidence>
<dbReference type="InParanoid" id="A0A7N4P8X8"/>
<comment type="subcellular location">
    <subcellularLocation>
        <location evidence="9">Cytoplasm</location>
    </subcellularLocation>
</comment>
<dbReference type="GO" id="GO:0007219">
    <property type="term" value="P:Notch signaling pathway"/>
    <property type="evidence" value="ECO:0007669"/>
    <property type="project" value="InterPro"/>
</dbReference>
<dbReference type="EC" id="2.3.2.27" evidence="9"/>
<dbReference type="Pfam" id="PF13923">
    <property type="entry name" value="zf-C3HC4_2"/>
    <property type="match status" value="1"/>
</dbReference>
<dbReference type="InterPro" id="IPR001841">
    <property type="entry name" value="Znf_RING"/>
</dbReference>
<reference evidence="12" key="3">
    <citation type="submission" date="2025-09" db="UniProtKB">
        <authorList>
            <consortium name="Ensembl"/>
        </authorList>
    </citation>
    <scope>IDENTIFICATION</scope>
</reference>
<dbReference type="PANTHER" id="PTHR12622">
    <property type="entry name" value="DELTEX-RELATED"/>
    <property type="match status" value="1"/>
</dbReference>
<dbReference type="InterPro" id="IPR039399">
    <property type="entry name" value="Deltex_C_sf"/>
</dbReference>
<dbReference type="Pfam" id="PF18102">
    <property type="entry name" value="DTC"/>
    <property type="match status" value="1"/>
</dbReference>
<protein>
    <recommendedName>
        <fullName evidence="9">E3 ubiquitin-protein ligase</fullName>
        <ecNumber evidence="9">2.3.2.27</ecNumber>
    </recommendedName>
</protein>
<keyword evidence="5 9" id="KW-0479">Metal-binding</keyword>
<dbReference type="InterPro" id="IPR039398">
    <property type="entry name" value="Deltex_fam"/>
</dbReference>
<dbReference type="PROSITE" id="PS50089">
    <property type="entry name" value="ZF_RING_2"/>
    <property type="match status" value="1"/>
</dbReference>
<dbReference type="Pfam" id="PF21718">
    <property type="entry name" value="KH_DTX3L"/>
    <property type="match status" value="2"/>
</dbReference>
<evidence type="ECO:0000256" key="9">
    <source>
        <dbReference type="RuleBase" id="RU367105"/>
    </source>
</evidence>
<dbReference type="GO" id="GO:0061630">
    <property type="term" value="F:ubiquitin protein ligase activity"/>
    <property type="evidence" value="ECO:0007669"/>
    <property type="project" value="UniProtKB-UniRule"/>
</dbReference>
<dbReference type="GO" id="GO:0005737">
    <property type="term" value="C:cytoplasm"/>
    <property type="evidence" value="ECO:0007669"/>
    <property type="project" value="UniProtKB-SubCell"/>
</dbReference>
<dbReference type="CDD" id="cd09633">
    <property type="entry name" value="Deltex_C"/>
    <property type="match status" value="1"/>
</dbReference>
<evidence type="ECO:0000256" key="10">
    <source>
        <dbReference type="SAM" id="MobiDB-lite"/>
    </source>
</evidence>
<evidence type="ECO:0000256" key="8">
    <source>
        <dbReference type="PROSITE-ProRule" id="PRU00175"/>
    </source>
</evidence>
<keyword evidence="9" id="KW-0963">Cytoplasm</keyword>
<dbReference type="InterPro" id="IPR012677">
    <property type="entry name" value="Nucleotide-bd_a/b_plait_sf"/>
</dbReference>
<dbReference type="AlphaFoldDB" id="A0A7N4P8X8"/>
<feature type="compositionally biased region" description="Basic and acidic residues" evidence="10">
    <location>
        <begin position="144"/>
        <end position="153"/>
    </location>
</feature>
<comment type="catalytic activity">
    <reaction evidence="1 9">
        <text>S-ubiquitinyl-[E2 ubiquitin-conjugating enzyme]-L-cysteine + [acceptor protein]-L-lysine = [E2 ubiquitin-conjugating enzyme]-L-cysteine + N(6)-ubiquitinyl-[acceptor protein]-L-lysine.</text>
        <dbReference type="EC" id="2.3.2.27"/>
    </reaction>
</comment>
<keyword evidence="13" id="KW-1185">Reference proteome</keyword>
<dbReference type="GO" id="GO:0008270">
    <property type="term" value="F:zinc ion binding"/>
    <property type="evidence" value="ECO:0007669"/>
    <property type="project" value="UniProtKB-KW"/>
</dbReference>
<keyword evidence="7 9" id="KW-0862">Zinc</keyword>
<evidence type="ECO:0000256" key="4">
    <source>
        <dbReference type="ARBA" id="ARBA00022679"/>
    </source>
</evidence>
<dbReference type="PROSITE" id="PS00518">
    <property type="entry name" value="ZF_RING_1"/>
    <property type="match status" value="1"/>
</dbReference>
<dbReference type="Gene3D" id="3.30.390.130">
    <property type="match status" value="1"/>
</dbReference>
<dbReference type="InterPro" id="IPR042843">
    <property type="entry name" value="TX3L_RING-HC"/>
</dbReference>
<dbReference type="Ensembl" id="ENSSHAT00000049322.1">
    <property type="protein sequence ID" value="ENSSHAP00000034834.1"/>
    <property type="gene ID" value="ENSSHAG00000029201.1"/>
</dbReference>
<feature type="domain" description="RING-type" evidence="11">
    <location>
        <begin position="601"/>
        <end position="640"/>
    </location>
</feature>
<dbReference type="InterPro" id="IPR048418">
    <property type="entry name" value="DTX3L_a/b_dom"/>
</dbReference>
<dbReference type="InterPro" id="IPR013083">
    <property type="entry name" value="Znf_RING/FYVE/PHD"/>
</dbReference>
<dbReference type="Gene3D" id="3.30.40.10">
    <property type="entry name" value="Zinc/RING finger domain, C3HC4 (zinc finger)"/>
    <property type="match status" value="1"/>
</dbReference>
<dbReference type="UniPathway" id="UPA00143"/>
<evidence type="ECO:0000256" key="1">
    <source>
        <dbReference type="ARBA" id="ARBA00000900"/>
    </source>
</evidence>
<dbReference type="InterPro" id="IPR057051">
    <property type="entry name" value="PARP14_RPM_1"/>
</dbReference>
<dbReference type="Gene3D" id="3.30.70.330">
    <property type="match status" value="1"/>
</dbReference>
<dbReference type="FunCoup" id="A0A7N4P8X8">
    <property type="interactions" value="1153"/>
</dbReference>
<feature type="region of interest" description="Disordered" evidence="10">
    <location>
        <begin position="122"/>
        <end position="155"/>
    </location>
</feature>
<evidence type="ECO:0000259" key="11">
    <source>
        <dbReference type="PROSITE" id="PS50089"/>
    </source>
</evidence>
<comment type="pathway">
    <text evidence="2 9">Protein modification; protein ubiquitination.</text>
</comment>
<dbReference type="Pfam" id="PF23222">
    <property type="entry name" value="RRM_PARP14_1"/>
    <property type="match status" value="1"/>
</dbReference>
<dbReference type="SUPFAM" id="SSF57850">
    <property type="entry name" value="RING/U-box"/>
    <property type="match status" value="1"/>
</dbReference>
<accession>A0A7N4P8X8</accession>
<dbReference type="CDD" id="cd16712">
    <property type="entry name" value="RING-HC_DTX3L"/>
    <property type="match status" value="1"/>
</dbReference>
<dbReference type="SMART" id="SM00184">
    <property type="entry name" value="RING"/>
    <property type="match status" value="1"/>
</dbReference>
<name>A0A7N4P8X8_SARHA</name>